<comment type="similarity">
    <text evidence="1">Belongs to the UPF0213 family.</text>
</comment>
<dbReference type="PANTHER" id="PTHR34477:SF1">
    <property type="entry name" value="UPF0213 PROTEIN YHBQ"/>
    <property type="match status" value="1"/>
</dbReference>
<evidence type="ECO:0000256" key="1">
    <source>
        <dbReference type="ARBA" id="ARBA00007435"/>
    </source>
</evidence>
<dbReference type="CDD" id="cd10449">
    <property type="entry name" value="GIY-YIG_SLX1_like"/>
    <property type="match status" value="1"/>
</dbReference>
<dbReference type="EMBL" id="PFAH01000007">
    <property type="protein sequence ID" value="PIR97930.1"/>
    <property type="molecule type" value="Genomic_DNA"/>
</dbReference>
<reference evidence="4" key="1">
    <citation type="submission" date="2017-09" db="EMBL/GenBank/DDBJ databases">
        <title>Depth-based differentiation of microbial function through sediment-hosted aquifers and enrichment of novel symbionts in the deep terrestrial subsurface.</title>
        <authorList>
            <person name="Probst A.J."/>
            <person name="Ladd B."/>
            <person name="Jarett J.K."/>
            <person name="Geller-Mcgrath D.E."/>
            <person name="Sieber C.M.K."/>
            <person name="Emerson J.B."/>
            <person name="Anantharaman K."/>
            <person name="Thomas B.C."/>
            <person name="Malmstrom R."/>
            <person name="Stieglmeier M."/>
            <person name="Klingl A."/>
            <person name="Woyke T."/>
            <person name="Ryan C.M."/>
            <person name="Banfield J.F."/>
        </authorList>
    </citation>
    <scope>NUCLEOTIDE SEQUENCE [LARGE SCALE GENOMIC DNA]</scope>
</reference>
<dbReference type="InterPro" id="IPR000305">
    <property type="entry name" value="GIY-YIG_endonuc"/>
</dbReference>
<dbReference type="SUPFAM" id="SSF82771">
    <property type="entry name" value="GIY-YIG endonuclease"/>
    <property type="match status" value="1"/>
</dbReference>
<gene>
    <name evidence="3" type="ORF">COT89_01605</name>
</gene>
<organism evidence="3 4">
    <name type="scientific">Candidatus Colwellbacteria bacterium CG10_big_fil_rev_8_21_14_0_10_42_22</name>
    <dbReference type="NCBI Taxonomy" id="1974540"/>
    <lineage>
        <taxon>Bacteria</taxon>
        <taxon>Candidatus Colwelliibacteriota</taxon>
    </lineage>
</organism>
<evidence type="ECO:0000313" key="3">
    <source>
        <dbReference type="EMBL" id="PIR97930.1"/>
    </source>
</evidence>
<name>A0A2H0VHZ4_9BACT</name>
<protein>
    <submittedName>
        <fullName evidence="3">Excinuclease ABC subunit C</fullName>
    </submittedName>
</protein>
<sequence>MFYTVYILYSYKDHKLYVGCTSDLDKRLERHNAGNVIATRNRRPLVLIHQESFENKTTAFNRERFLKSLWASREKRGLLQKYLEHI</sequence>
<dbReference type="InterPro" id="IPR050190">
    <property type="entry name" value="UPF0213_domain"/>
</dbReference>
<dbReference type="Proteomes" id="UP000231466">
    <property type="component" value="Unassembled WGS sequence"/>
</dbReference>
<accession>A0A2H0VHZ4</accession>
<proteinExistence type="inferred from homology"/>
<dbReference type="InterPro" id="IPR035901">
    <property type="entry name" value="GIY-YIG_endonuc_sf"/>
</dbReference>
<dbReference type="AlphaFoldDB" id="A0A2H0VHZ4"/>
<dbReference type="Gene3D" id="3.40.1440.10">
    <property type="entry name" value="GIY-YIG endonuclease"/>
    <property type="match status" value="1"/>
</dbReference>
<comment type="caution">
    <text evidence="3">The sequence shown here is derived from an EMBL/GenBank/DDBJ whole genome shotgun (WGS) entry which is preliminary data.</text>
</comment>
<evidence type="ECO:0000259" key="2">
    <source>
        <dbReference type="PROSITE" id="PS50164"/>
    </source>
</evidence>
<feature type="domain" description="GIY-YIG" evidence="2">
    <location>
        <begin position="1"/>
        <end position="76"/>
    </location>
</feature>
<evidence type="ECO:0000313" key="4">
    <source>
        <dbReference type="Proteomes" id="UP000231466"/>
    </source>
</evidence>
<dbReference type="Pfam" id="PF01541">
    <property type="entry name" value="GIY-YIG"/>
    <property type="match status" value="1"/>
</dbReference>
<dbReference type="PANTHER" id="PTHR34477">
    <property type="entry name" value="UPF0213 PROTEIN YHBQ"/>
    <property type="match status" value="1"/>
</dbReference>
<dbReference type="SMART" id="SM00465">
    <property type="entry name" value="GIYc"/>
    <property type="match status" value="1"/>
</dbReference>
<dbReference type="PROSITE" id="PS50164">
    <property type="entry name" value="GIY_YIG"/>
    <property type="match status" value="1"/>
</dbReference>